<feature type="domain" description="UspA" evidence="2">
    <location>
        <begin position="36"/>
        <end position="168"/>
    </location>
</feature>
<dbReference type="CDD" id="cd00293">
    <property type="entry name" value="USP-like"/>
    <property type="match status" value="2"/>
</dbReference>
<dbReference type="SUPFAM" id="SSF52402">
    <property type="entry name" value="Adenine nucleotide alpha hydrolases-like"/>
    <property type="match status" value="2"/>
</dbReference>
<name>A0A2M9BPN2_9BACT</name>
<dbReference type="OrthoDB" id="871451at2"/>
<evidence type="ECO:0000259" key="2">
    <source>
        <dbReference type="Pfam" id="PF00582"/>
    </source>
</evidence>
<dbReference type="Gene3D" id="3.40.50.12370">
    <property type="match status" value="1"/>
</dbReference>
<sequence>MRVMCGRARVADFYTIGPACRVRFSTTKSTVMLPAFVVLTDLSTAAESALTYATLLAQRLSGRLQLLHVYQDPMVVPEAAMVTVPLVLESRKVLLSELVERALRLPIPASAELAVGPFRDAVAEAVQVHHPLLLVLGREKDPTLLDQLIRLQATPILQAARYPLLLVPEGYTSSRLPRRLVVAADDQPFWLTAPSLALSELLDHCYATTTVVHVAPESGPSRADVGLASVQRTGLFGSLTGNSLYEIREAAPADGILQAAEELQAEMVVVLARPHSFLGGLFHRSVTAQVLRHSKVPVLVLPTTA</sequence>
<dbReference type="Proteomes" id="UP000228535">
    <property type="component" value="Unassembled WGS sequence"/>
</dbReference>
<comment type="similarity">
    <text evidence="1">Belongs to the universal stress protein A family.</text>
</comment>
<organism evidence="3 4">
    <name type="scientific">Hymenobacter chitinivorans DSM 11115</name>
    <dbReference type="NCBI Taxonomy" id="1121954"/>
    <lineage>
        <taxon>Bacteria</taxon>
        <taxon>Pseudomonadati</taxon>
        <taxon>Bacteroidota</taxon>
        <taxon>Cytophagia</taxon>
        <taxon>Cytophagales</taxon>
        <taxon>Hymenobacteraceae</taxon>
        <taxon>Hymenobacter</taxon>
    </lineage>
</organism>
<protein>
    <submittedName>
        <fullName evidence="3">Universal stress protein family protein</fullName>
    </submittedName>
</protein>
<dbReference type="PANTHER" id="PTHR46268">
    <property type="entry name" value="STRESS RESPONSE PROTEIN NHAX"/>
    <property type="match status" value="1"/>
</dbReference>
<evidence type="ECO:0000313" key="4">
    <source>
        <dbReference type="Proteomes" id="UP000228535"/>
    </source>
</evidence>
<dbReference type="InterPro" id="IPR014729">
    <property type="entry name" value="Rossmann-like_a/b/a_fold"/>
</dbReference>
<evidence type="ECO:0000313" key="3">
    <source>
        <dbReference type="EMBL" id="PJJ59909.1"/>
    </source>
</evidence>
<keyword evidence="4" id="KW-1185">Reference proteome</keyword>
<dbReference type="Pfam" id="PF00582">
    <property type="entry name" value="Usp"/>
    <property type="match status" value="2"/>
</dbReference>
<feature type="domain" description="UspA" evidence="2">
    <location>
        <begin position="178"/>
        <end position="302"/>
    </location>
</feature>
<evidence type="ECO:0000256" key="1">
    <source>
        <dbReference type="ARBA" id="ARBA00008791"/>
    </source>
</evidence>
<dbReference type="PANTHER" id="PTHR46268:SF6">
    <property type="entry name" value="UNIVERSAL STRESS PROTEIN UP12"/>
    <property type="match status" value="1"/>
</dbReference>
<proteinExistence type="inferred from homology"/>
<gene>
    <name evidence="3" type="ORF">CLV45_1331</name>
</gene>
<dbReference type="EMBL" id="PGFA01000001">
    <property type="protein sequence ID" value="PJJ59909.1"/>
    <property type="molecule type" value="Genomic_DNA"/>
</dbReference>
<dbReference type="InterPro" id="IPR006016">
    <property type="entry name" value="UspA"/>
</dbReference>
<dbReference type="Gene3D" id="3.40.50.620">
    <property type="entry name" value="HUPs"/>
    <property type="match status" value="1"/>
</dbReference>
<accession>A0A2M9BPN2</accession>
<dbReference type="AlphaFoldDB" id="A0A2M9BPN2"/>
<comment type="caution">
    <text evidence="3">The sequence shown here is derived from an EMBL/GenBank/DDBJ whole genome shotgun (WGS) entry which is preliminary data.</text>
</comment>
<reference evidence="3 4" key="1">
    <citation type="submission" date="2017-11" db="EMBL/GenBank/DDBJ databases">
        <title>Genomic Encyclopedia of Archaeal and Bacterial Type Strains, Phase II (KMG-II): From Individual Species to Whole Genera.</title>
        <authorList>
            <person name="Goeker M."/>
        </authorList>
    </citation>
    <scope>NUCLEOTIDE SEQUENCE [LARGE SCALE GENOMIC DNA]</scope>
    <source>
        <strain evidence="3 4">DSM 11115</strain>
    </source>
</reference>